<comment type="caution">
    <text evidence="2">The sequence shown here is derived from an EMBL/GenBank/DDBJ whole genome shotgun (WGS) entry which is preliminary data.</text>
</comment>
<feature type="region of interest" description="Disordered" evidence="1">
    <location>
        <begin position="31"/>
        <end position="84"/>
    </location>
</feature>
<sequence>MAQSKSKDIGILPPAIFDLKTVSTPISYQSEAGIDTQGYDPAWDDPEFYKPKSEPGPVLEKLSPSANADESPFPNSDDDPRWKPEEFGELKFVPESDGQLTIATRKPSNPDDYPTTEAYDRAWVTWSANREAAPKPVTPEVVEADPTAIDGELSYDEKRDRLHLERKVERAFYEAGRALRELRDRRLYRSTHKTFENYCRDRFGYSRRKMDYLIAGVEVVDNLEMRTNCSQNLALGEMRTNCSQNPAISEMRTNGTQILPTRESQVRSLVQLEPEQQREVWQQAVTEAGGKVPSGRIVKDIVERMQQVESPPKQPTRAHHLTLQPWGLVEVSCPNNAKIHARLGRIAAVREKTVEVWLRDVDTMTMNKHTLKHHQVEAVPMERAPGLRELCDRFARLREQGLDPFELEVLALLERSVVLTPVEMGYLEGIEKWVL</sequence>
<dbReference type="Proteomes" id="UP000621799">
    <property type="component" value="Unassembled WGS sequence"/>
</dbReference>
<proteinExistence type="predicted"/>
<name>A0A928VS31_9CYAN</name>
<dbReference type="RefSeq" id="WP_264319611.1">
    <property type="nucleotide sequence ID" value="NZ_JADEXN010000007.1"/>
</dbReference>
<protein>
    <submittedName>
        <fullName evidence="2">Uncharacterized protein</fullName>
    </submittedName>
</protein>
<dbReference type="AlphaFoldDB" id="A0A928VS31"/>
<evidence type="ECO:0000313" key="2">
    <source>
        <dbReference type="EMBL" id="MBE9039349.1"/>
    </source>
</evidence>
<keyword evidence="3" id="KW-1185">Reference proteome</keyword>
<evidence type="ECO:0000256" key="1">
    <source>
        <dbReference type="SAM" id="MobiDB-lite"/>
    </source>
</evidence>
<organism evidence="2 3">
    <name type="scientific">Zarconia navalis LEGE 11467</name>
    <dbReference type="NCBI Taxonomy" id="1828826"/>
    <lineage>
        <taxon>Bacteria</taxon>
        <taxon>Bacillati</taxon>
        <taxon>Cyanobacteriota</taxon>
        <taxon>Cyanophyceae</taxon>
        <taxon>Oscillatoriophycideae</taxon>
        <taxon>Oscillatoriales</taxon>
        <taxon>Oscillatoriales incertae sedis</taxon>
        <taxon>Zarconia</taxon>
        <taxon>Zarconia navalis</taxon>
    </lineage>
</organism>
<evidence type="ECO:0000313" key="3">
    <source>
        <dbReference type="Proteomes" id="UP000621799"/>
    </source>
</evidence>
<gene>
    <name evidence="2" type="ORF">IQ235_00880</name>
</gene>
<accession>A0A928VS31</accession>
<dbReference type="EMBL" id="JADEXN010000007">
    <property type="protein sequence ID" value="MBE9039349.1"/>
    <property type="molecule type" value="Genomic_DNA"/>
</dbReference>
<reference evidence="2" key="1">
    <citation type="submission" date="2020-10" db="EMBL/GenBank/DDBJ databases">
        <authorList>
            <person name="Castelo-Branco R."/>
            <person name="Eusebio N."/>
            <person name="Adriana R."/>
            <person name="Vieira A."/>
            <person name="Brugerolle De Fraissinette N."/>
            <person name="Rezende De Castro R."/>
            <person name="Schneider M.P."/>
            <person name="Vasconcelos V."/>
            <person name="Leao P.N."/>
        </authorList>
    </citation>
    <scope>NUCLEOTIDE SEQUENCE</scope>
    <source>
        <strain evidence="2">LEGE 11467</strain>
    </source>
</reference>